<evidence type="ECO:0000256" key="2">
    <source>
        <dbReference type="SAM" id="SignalP"/>
    </source>
</evidence>
<proteinExistence type="predicted"/>
<evidence type="ECO:0000256" key="1">
    <source>
        <dbReference type="ARBA" id="ARBA00022729"/>
    </source>
</evidence>
<gene>
    <name evidence="4" type="primary">ABSGL_05904.1 scaffold 7570</name>
</gene>
<sequence length="120" mass="12935">MIFASWSVLFISLVGAQQIPLVSITAPVQNAAYSAGQRLVISWLNPQVDVIPQIQICRGAPNALQPIAVIALNVDAKANGSYAYEIPSDYQYGNDYAFILGLPPNVVITSPFTINAKTRT</sequence>
<dbReference type="InParanoid" id="A0A168NBS4"/>
<accession>A0A168NBS4</accession>
<evidence type="ECO:0000313" key="4">
    <source>
        <dbReference type="EMBL" id="SAM00227.1"/>
    </source>
</evidence>
<feature type="signal peptide" evidence="2">
    <location>
        <begin position="1"/>
        <end position="16"/>
    </location>
</feature>
<dbReference type="EMBL" id="LT553165">
    <property type="protein sequence ID" value="SAM00227.1"/>
    <property type="molecule type" value="Genomic_DNA"/>
</dbReference>
<evidence type="ECO:0000313" key="5">
    <source>
        <dbReference type="Proteomes" id="UP000078561"/>
    </source>
</evidence>
<dbReference type="InterPro" id="IPR018466">
    <property type="entry name" value="Kre9/Knh1-like_N"/>
</dbReference>
<dbReference type="Pfam" id="PF10342">
    <property type="entry name" value="Kre9_KNH"/>
    <property type="match status" value="1"/>
</dbReference>
<feature type="domain" description="Yeast cell wall synthesis Kre9/Knh1-like N-terminal" evidence="3">
    <location>
        <begin position="27"/>
        <end position="99"/>
    </location>
</feature>
<feature type="chain" id="PRO_5007899315" description="Yeast cell wall synthesis Kre9/Knh1-like N-terminal domain-containing protein" evidence="2">
    <location>
        <begin position="17"/>
        <end position="120"/>
    </location>
</feature>
<name>A0A168NBS4_ABSGL</name>
<evidence type="ECO:0000259" key="3">
    <source>
        <dbReference type="Pfam" id="PF10342"/>
    </source>
</evidence>
<dbReference type="Proteomes" id="UP000078561">
    <property type="component" value="Unassembled WGS sequence"/>
</dbReference>
<dbReference type="OrthoDB" id="2260257at2759"/>
<dbReference type="AlphaFoldDB" id="A0A168NBS4"/>
<organism evidence="4">
    <name type="scientific">Absidia glauca</name>
    <name type="common">Pin mould</name>
    <dbReference type="NCBI Taxonomy" id="4829"/>
    <lineage>
        <taxon>Eukaryota</taxon>
        <taxon>Fungi</taxon>
        <taxon>Fungi incertae sedis</taxon>
        <taxon>Mucoromycota</taxon>
        <taxon>Mucoromycotina</taxon>
        <taxon>Mucoromycetes</taxon>
        <taxon>Mucorales</taxon>
        <taxon>Cunninghamellaceae</taxon>
        <taxon>Absidia</taxon>
    </lineage>
</organism>
<protein>
    <recommendedName>
        <fullName evidence="3">Yeast cell wall synthesis Kre9/Knh1-like N-terminal domain-containing protein</fullName>
    </recommendedName>
</protein>
<reference evidence="4" key="1">
    <citation type="submission" date="2016-04" db="EMBL/GenBank/DDBJ databases">
        <authorList>
            <person name="Evans L.H."/>
            <person name="Alamgir A."/>
            <person name="Owens N."/>
            <person name="Weber N.D."/>
            <person name="Virtaneva K."/>
            <person name="Barbian K."/>
            <person name="Babar A."/>
            <person name="Rosenke K."/>
        </authorList>
    </citation>
    <scope>NUCLEOTIDE SEQUENCE [LARGE SCALE GENOMIC DNA]</scope>
    <source>
        <strain evidence="4">CBS 101.48</strain>
    </source>
</reference>
<keyword evidence="5" id="KW-1185">Reference proteome</keyword>
<keyword evidence="1 2" id="KW-0732">Signal</keyword>